<dbReference type="PANTHER" id="PTHR32089:SF112">
    <property type="entry name" value="LYSOZYME-LIKE PROTEIN-RELATED"/>
    <property type="match status" value="1"/>
</dbReference>
<dbReference type="Proteomes" id="UP000256977">
    <property type="component" value="Unassembled WGS sequence"/>
</dbReference>
<feature type="domain" description="Methyl-accepting transducer" evidence="5">
    <location>
        <begin position="222"/>
        <end position="472"/>
    </location>
</feature>
<dbReference type="PROSITE" id="PS50111">
    <property type="entry name" value="CHEMOTAXIS_TRANSDUC_2"/>
    <property type="match status" value="1"/>
</dbReference>
<dbReference type="Gene3D" id="1.10.287.950">
    <property type="entry name" value="Methyl-accepting chemotaxis protein"/>
    <property type="match status" value="1"/>
</dbReference>
<dbReference type="EMBL" id="QRDZ01000033">
    <property type="protein sequence ID" value="RED58737.1"/>
    <property type="molecule type" value="Genomic_DNA"/>
</dbReference>
<evidence type="ECO:0000256" key="4">
    <source>
        <dbReference type="SAM" id="Phobius"/>
    </source>
</evidence>
<keyword evidence="4" id="KW-0812">Transmembrane</keyword>
<keyword evidence="7" id="KW-1185">Reference proteome</keyword>
<evidence type="ECO:0000256" key="1">
    <source>
        <dbReference type="ARBA" id="ARBA00023224"/>
    </source>
</evidence>
<keyword evidence="4" id="KW-0472">Membrane</keyword>
<dbReference type="AlphaFoldDB" id="A0A3D9IAK8"/>
<feature type="transmembrane region" description="Helical" evidence="4">
    <location>
        <begin position="125"/>
        <end position="144"/>
    </location>
</feature>
<dbReference type="SUPFAM" id="SSF58104">
    <property type="entry name" value="Methyl-accepting chemotaxis protein (MCP) signaling domain"/>
    <property type="match status" value="1"/>
</dbReference>
<evidence type="ECO:0000313" key="7">
    <source>
        <dbReference type="Proteomes" id="UP000256977"/>
    </source>
</evidence>
<accession>A0A3D9IAK8</accession>
<evidence type="ECO:0000256" key="3">
    <source>
        <dbReference type="SAM" id="Coils"/>
    </source>
</evidence>
<protein>
    <submittedName>
        <fullName evidence="6">Methyl-accepting chemotaxis protein</fullName>
    </submittedName>
</protein>
<dbReference type="Pfam" id="PF00015">
    <property type="entry name" value="MCPsignal"/>
    <property type="match status" value="1"/>
</dbReference>
<name>A0A3D9IAK8_9BACL</name>
<keyword evidence="3" id="KW-0175">Coiled coil</keyword>
<keyword evidence="4" id="KW-1133">Transmembrane helix</keyword>
<feature type="transmembrane region" description="Helical" evidence="4">
    <location>
        <begin position="49"/>
        <end position="72"/>
    </location>
</feature>
<evidence type="ECO:0000256" key="2">
    <source>
        <dbReference type="PROSITE-ProRule" id="PRU00284"/>
    </source>
</evidence>
<feature type="coiled-coil region" evidence="3">
    <location>
        <begin position="191"/>
        <end position="218"/>
    </location>
</feature>
<dbReference type="InterPro" id="IPR004089">
    <property type="entry name" value="MCPsignal_dom"/>
</dbReference>
<dbReference type="GO" id="GO:0016020">
    <property type="term" value="C:membrane"/>
    <property type="evidence" value="ECO:0007669"/>
    <property type="project" value="InterPro"/>
</dbReference>
<gene>
    <name evidence="6" type="ORF">DFP98_13386</name>
</gene>
<comment type="caution">
    <text evidence="6">The sequence shown here is derived from an EMBL/GenBank/DDBJ whole genome shotgun (WGS) entry which is preliminary data.</text>
</comment>
<dbReference type="OrthoDB" id="2166737at2"/>
<reference evidence="6 7" key="1">
    <citation type="submission" date="2018-07" db="EMBL/GenBank/DDBJ databases">
        <title>Genomic Encyclopedia of Type Strains, Phase III (KMG-III): the genomes of soil and plant-associated and newly described type strains.</title>
        <authorList>
            <person name="Whitman W."/>
        </authorList>
    </citation>
    <scope>NUCLEOTIDE SEQUENCE [LARGE SCALE GENOMIC DNA]</scope>
    <source>
        <strain evidence="6 7">CECT 7287</strain>
    </source>
</reference>
<proteinExistence type="predicted"/>
<feature type="transmembrane region" description="Helical" evidence="4">
    <location>
        <begin position="156"/>
        <end position="178"/>
    </location>
</feature>
<sequence length="505" mass="56071">MQDKKNDLMLRLSAAAAALGAVVFAITRQLDPFRDHAGGHGSGFGITPAIFWGQLILVLVPFGLLAFALYCFRQNREHPYLPWLNTLTLTFSSMAIISGSGGGVEFHFSIFMVLAMAAYYEDIRLMVLMTTLFAVQHLAGFFLSPQLVFGTDSYPFLMLVIHALFLILTSCATSLQIVSKRKITTQLEAEKRTKEERLFQLINQIEKLSEQIRSTSETVSDKSEINVRANETMRHSFDEVTGGLRDQLISLEQMDSNLERINGSVQSAFFAFEEMKLNAVATEQAVTSNYESVLAIREQNESVVEAVTSIVMSMDDLQQAAAQAQSMVNKIREVSDQTNLIALNASIEAARAGEQGKGFAVVAGEIRKLADQSRGAADDIQSMIAAIRQESETSVGQVERGQEAIRQTAVNMETFAAEFQQLRQRLREVLEFILNLNRMMTDIRQEAGNVSGEMTRISAVIEEEMAAMESLRGMSGEQTESARQVDREVAKLNDLSLSLREQFKA</sequence>
<organism evidence="6 7">
    <name type="scientific">Cohnella phaseoli</name>
    <dbReference type="NCBI Taxonomy" id="456490"/>
    <lineage>
        <taxon>Bacteria</taxon>
        <taxon>Bacillati</taxon>
        <taxon>Bacillota</taxon>
        <taxon>Bacilli</taxon>
        <taxon>Bacillales</taxon>
        <taxon>Paenibacillaceae</taxon>
        <taxon>Cohnella</taxon>
    </lineage>
</organism>
<dbReference type="RefSeq" id="WP_116064488.1">
    <property type="nucleotide sequence ID" value="NZ_QRDZ01000033.1"/>
</dbReference>
<dbReference type="PANTHER" id="PTHR32089">
    <property type="entry name" value="METHYL-ACCEPTING CHEMOTAXIS PROTEIN MCPB"/>
    <property type="match status" value="1"/>
</dbReference>
<keyword evidence="1 2" id="KW-0807">Transducer</keyword>
<evidence type="ECO:0000259" key="5">
    <source>
        <dbReference type="PROSITE" id="PS50111"/>
    </source>
</evidence>
<dbReference type="GO" id="GO:0007165">
    <property type="term" value="P:signal transduction"/>
    <property type="evidence" value="ECO:0007669"/>
    <property type="project" value="UniProtKB-KW"/>
</dbReference>
<feature type="transmembrane region" description="Helical" evidence="4">
    <location>
        <begin position="104"/>
        <end position="120"/>
    </location>
</feature>
<dbReference type="SMART" id="SM00283">
    <property type="entry name" value="MA"/>
    <property type="match status" value="1"/>
</dbReference>
<evidence type="ECO:0000313" key="6">
    <source>
        <dbReference type="EMBL" id="RED58737.1"/>
    </source>
</evidence>